<reference evidence="2" key="1">
    <citation type="journal article" date="2023" name="BMC Genomics">
        <title>Chromosome-level genome assemblies of Cutaneotrichosporon spp. (Trichosporonales, Basidiomycota) reveal imbalanced evolution between nucleotide sequences and chromosome synteny.</title>
        <authorList>
            <person name="Kobayashi Y."/>
            <person name="Kayamori A."/>
            <person name="Aoki K."/>
            <person name="Shiwa Y."/>
            <person name="Matsutani M."/>
            <person name="Fujita N."/>
            <person name="Sugita T."/>
            <person name="Iwasaki W."/>
            <person name="Tanaka N."/>
            <person name="Takashima M."/>
        </authorList>
    </citation>
    <scope>NUCLEOTIDE SEQUENCE</scope>
    <source>
        <strain evidence="2">HIS016</strain>
    </source>
</reference>
<keyword evidence="3" id="KW-1185">Reference proteome</keyword>
<evidence type="ECO:0008006" key="4">
    <source>
        <dbReference type="Google" id="ProtNLM"/>
    </source>
</evidence>
<proteinExistence type="predicted"/>
<evidence type="ECO:0000256" key="1">
    <source>
        <dbReference type="SAM" id="SignalP"/>
    </source>
</evidence>
<keyword evidence="1" id="KW-0732">Signal</keyword>
<accession>A0AAD3TTA2</accession>
<evidence type="ECO:0000313" key="2">
    <source>
        <dbReference type="EMBL" id="GMK56501.1"/>
    </source>
</evidence>
<name>A0AAD3TTA2_9TREE</name>
<dbReference type="AlphaFoldDB" id="A0AAD3TTA2"/>
<feature type="signal peptide" evidence="1">
    <location>
        <begin position="1"/>
        <end position="17"/>
    </location>
</feature>
<organism evidence="2 3">
    <name type="scientific">Cutaneotrichosporon spelunceum</name>
    <dbReference type="NCBI Taxonomy" id="1672016"/>
    <lineage>
        <taxon>Eukaryota</taxon>
        <taxon>Fungi</taxon>
        <taxon>Dikarya</taxon>
        <taxon>Basidiomycota</taxon>
        <taxon>Agaricomycotina</taxon>
        <taxon>Tremellomycetes</taxon>
        <taxon>Trichosporonales</taxon>
        <taxon>Trichosporonaceae</taxon>
        <taxon>Cutaneotrichosporon</taxon>
    </lineage>
</organism>
<feature type="chain" id="PRO_5042047561" description="Cyanovirin-N domain-containing protein" evidence="1">
    <location>
        <begin position="18"/>
        <end position="156"/>
    </location>
</feature>
<evidence type="ECO:0000313" key="3">
    <source>
        <dbReference type="Proteomes" id="UP001222932"/>
    </source>
</evidence>
<dbReference type="Proteomes" id="UP001222932">
    <property type="component" value="Unassembled WGS sequence"/>
</dbReference>
<comment type="caution">
    <text evidence="2">The sequence shown here is derived from an EMBL/GenBank/DDBJ whole genome shotgun (WGS) entry which is preliminary data.</text>
</comment>
<gene>
    <name evidence="2" type="ORF">CspeluHIS016_0303410</name>
</gene>
<dbReference type="EMBL" id="BTCM01000003">
    <property type="protein sequence ID" value="GMK56501.1"/>
    <property type="molecule type" value="Genomic_DNA"/>
</dbReference>
<protein>
    <recommendedName>
        <fullName evidence="4">Cyanovirin-N domain-containing protein</fullName>
    </recommendedName>
</protein>
<reference evidence="2" key="2">
    <citation type="submission" date="2023-06" db="EMBL/GenBank/DDBJ databases">
        <authorList>
            <person name="Kobayashi Y."/>
            <person name="Kayamori A."/>
            <person name="Aoki K."/>
            <person name="Shiwa Y."/>
            <person name="Fujita N."/>
            <person name="Sugita T."/>
            <person name="Iwasaki W."/>
            <person name="Tanaka N."/>
            <person name="Takashima M."/>
        </authorList>
    </citation>
    <scope>NUCLEOTIDE SEQUENCE</scope>
    <source>
        <strain evidence="2">HIS016</strain>
    </source>
</reference>
<sequence length="156" mass="16790">MISFTLVTLLASNAALAAPLEPRKDQTQIQSRTSNTRVGNLCLAAGGENNSQLILKSCADKDAGARAIDSHIVLSTGGLAEVDLGEHSDSFVYVRGDVNEPAQGNRTFRPANVEGYVRFQTLDWQCLTVDGLLPGPAKLRMTPCQVPSVMQDFMLI</sequence>